<feature type="transmembrane region" description="Helical" evidence="1">
    <location>
        <begin position="74"/>
        <end position="91"/>
    </location>
</feature>
<keyword evidence="1" id="KW-0812">Transmembrane</keyword>
<keyword evidence="3" id="KW-1185">Reference proteome</keyword>
<organism evidence="2 3">
    <name type="scientific">Paenibacillus anaericanus</name>
    <dbReference type="NCBI Taxonomy" id="170367"/>
    <lineage>
        <taxon>Bacteria</taxon>
        <taxon>Bacillati</taxon>
        <taxon>Bacillota</taxon>
        <taxon>Bacilli</taxon>
        <taxon>Bacillales</taxon>
        <taxon>Paenibacillaceae</taxon>
        <taxon>Paenibacillus</taxon>
    </lineage>
</organism>
<name>A0A433Y8K6_9BACL</name>
<feature type="transmembrane region" description="Helical" evidence="1">
    <location>
        <begin position="125"/>
        <end position="146"/>
    </location>
</feature>
<sequence length="225" mass="25925">MLIVPFMFGVIASTPSPLHILLFACWLLIYLLMFPLLQWIRTRKTNLYRNPILFYGVLLIPVAIWLVILRPDLILIALMFIPLFIVNAYYAKTKNERALFNDIAAIVQFSLMVFISFNIGGGNNYSVAMELFFISVLYFVGTAFYVKTIIREKKNKSFYYFSIGYHAISVLLSAWLLPWLMVVPASILLIRAVWLPRTKISVKQSGIMEIVYSIIVLMSVWVTYG</sequence>
<dbReference type="Pfam" id="PF14256">
    <property type="entry name" value="YwiC"/>
    <property type="match status" value="1"/>
</dbReference>
<feature type="transmembrane region" description="Helical" evidence="1">
    <location>
        <begin position="20"/>
        <end position="40"/>
    </location>
</feature>
<dbReference type="InterPro" id="IPR025576">
    <property type="entry name" value="YwiC"/>
</dbReference>
<feature type="transmembrane region" description="Helical" evidence="1">
    <location>
        <begin position="98"/>
        <end position="119"/>
    </location>
</feature>
<feature type="transmembrane region" description="Helical" evidence="1">
    <location>
        <begin position="206"/>
        <end position="224"/>
    </location>
</feature>
<keyword evidence="1" id="KW-1133">Transmembrane helix</keyword>
<evidence type="ECO:0008006" key="4">
    <source>
        <dbReference type="Google" id="ProtNLM"/>
    </source>
</evidence>
<evidence type="ECO:0000313" key="2">
    <source>
        <dbReference type="EMBL" id="RUT46231.1"/>
    </source>
</evidence>
<proteinExistence type="predicted"/>
<keyword evidence="1" id="KW-0472">Membrane</keyword>
<dbReference type="OrthoDB" id="2380563at2"/>
<feature type="transmembrane region" description="Helical" evidence="1">
    <location>
        <begin position="167"/>
        <end position="194"/>
    </location>
</feature>
<reference evidence="2 3" key="1">
    <citation type="submission" date="2018-12" db="EMBL/GenBank/DDBJ databases">
        <authorList>
            <person name="Sun L."/>
            <person name="Chen Z."/>
        </authorList>
    </citation>
    <scope>NUCLEOTIDE SEQUENCE [LARGE SCALE GENOMIC DNA]</scope>
    <source>
        <strain evidence="2 3">DSM 15890</strain>
    </source>
</reference>
<feature type="transmembrane region" description="Helical" evidence="1">
    <location>
        <begin position="52"/>
        <end position="68"/>
    </location>
</feature>
<protein>
    <recommendedName>
        <fullName evidence="4">YwiC-like family protein</fullName>
    </recommendedName>
</protein>
<gene>
    <name evidence="2" type="ORF">EJP82_13505</name>
</gene>
<dbReference type="AlphaFoldDB" id="A0A433Y8K6"/>
<evidence type="ECO:0000313" key="3">
    <source>
        <dbReference type="Proteomes" id="UP000279446"/>
    </source>
</evidence>
<evidence type="ECO:0000256" key="1">
    <source>
        <dbReference type="SAM" id="Phobius"/>
    </source>
</evidence>
<dbReference type="Proteomes" id="UP000279446">
    <property type="component" value="Unassembled WGS sequence"/>
</dbReference>
<comment type="caution">
    <text evidence="2">The sequence shown here is derived from an EMBL/GenBank/DDBJ whole genome shotgun (WGS) entry which is preliminary data.</text>
</comment>
<accession>A0A433Y8K6</accession>
<dbReference type="EMBL" id="RZNY01000010">
    <property type="protein sequence ID" value="RUT46231.1"/>
    <property type="molecule type" value="Genomic_DNA"/>
</dbReference>